<evidence type="ECO:0000313" key="2">
    <source>
        <dbReference type="EMBL" id="RUO16196.1"/>
    </source>
</evidence>
<proteinExistence type="predicted"/>
<reference evidence="3 4" key="1">
    <citation type="submission" date="2018-12" db="EMBL/GenBank/DDBJ databases">
        <title>Persistence of Moraxella catarrhalis in Chronic Obstructive Pulmonary Disease and Regulation of the Hag/MID Adhesin.</title>
        <authorList>
            <person name="Murphy T."/>
            <person name="Zhao X."/>
            <person name="Vyas G."/>
            <person name="Aluvathingal J."/>
            <person name="Nadendla S."/>
            <person name="Tallon L."/>
            <person name="Tettelin H."/>
        </authorList>
    </citation>
    <scope>NUCLEOTIDE SEQUENCE [LARGE SCALE GENOMIC DNA]</scope>
    <source>
        <strain evidence="2 3">173P27B1</strain>
        <strain evidence="1 4">46P58B1</strain>
    </source>
</reference>
<protein>
    <submittedName>
        <fullName evidence="1">Uncharacterized protein</fullName>
    </submittedName>
</protein>
<sequence>MAFGIKYGCLKIRVWVSFLSKGLFDHLPSNKPLLSNHRLGHFDTNMDEIIKCYLIYTYVINKLLSRAGISKFK</sequence>
<gene>
    <name evidence="1" type="ORF">EJK53_0036</name>
    <name evidence="2" type="ORF">EJK54_1020</name>
</gene>
<evidence type="ECO:0000313" key="1">
    <source>
        <dbReference type="EMBL" id="AZQ92335.1"/>
    </source>
</evidence>
<accession>A0A3A9PEW4</accession>
<dbReference type="AlphaFoldDB" id="A0A3A9PEW4"/>
<organism evidence="1 4">
    <name type="scientific">Moraxella catarrhalis</name>
    <name type="common">Branhamella catarrhalis</name>
    <dbReference type="NCBI Taxonomy" id="480"/>
    <lineage>
        <taxon>Bacteria</taxon>
        <taxon>Pseudomonadati</taxon>
        <taxon>Pseudomonadota</taxon>
        <taxon>Gammaproteobacteria</taxon>
        <taxon>Moraxellales</taxon>
        <taxon>Moraxellaceae</taxon>
        <taxon>Moraxella</taxon>
    </lineage>
</organism>
<dbReference type="EMBL" id="CP034662">
    <property type="protein sequence ID" value="AZQ92335.1"/>
    <property type="molecule type" value="Genomic_DNA"/>
</dbReference>
<dbReference type="Proteomes" id="UP000280228">
    <property type="component" value="Chromosome"/>
</dbReference>
<dbReference type="Proteomes" id="UP000268436">
    <property type="component" value="Unassembled WGS sequence"/>
</dbReference>
<evidence type="ECO:0000313" key="3">
    <source>
        <dbReference type="Proteomes" id="UP000268436"/>
    </source>
</evidence>
<keyword evidence="3" id="KW-1185">Reference proteome</keyword>
<name>A0A3A9PEW4_MORCA</name>
<evidence type="ECO:0000313" key="4">
    <source>
        <dbReference type="Proteomes" id="UP000280228"/>
    </source>
</evidence>
<dbReference type="EMBL" id="RYER01000018">
    <property type="protein sequence ID" value="RUO16196.1"/>
    <property type="molecule type" value="Genomic_DNA"/>
</dbReference>